<evidence type="ECO:0000256" key="1">
    <source>
        <dbReference type="SAM" id="MobiDB-lite"/>
    </source>
</evidence>
<gene>
    <name evidence="3" type="ORF">GOMPHAMPRED_002505</name>
</gene>
<dbReference type="EMBL" id="CAJPDQ010000018">
    <property type="protein sequence ID" value="CAF9922267.1"/>
    <property type="molecule type" value="Genomic_DNA"/>
</dbReference>
<sequence>MGHLHNSKRAQTHDVADDIFPPSSWLGYGLDLTAVSPNDIKTVTKAIITGFKLIPLDTSTTPVDVADAKWDKPNNVNVAVDVASSSSSLDSWADGSTAAEAIKGSSSLSAQYMAVSGDASIDVKFESYGRSIDKDTLAEAISGYNLQPFDSTNNDIVTSYKNLFNVLGSHIVVGASYGGRFQMCSYASIANSSYESELTANLGVYYNGLVTSGQTDASTSTQDQYKTYSRQAGQQISCQGDDITLGATLNASYREDDIYTTFTQWVKTTALNPGVMDLETIPLWTVMAATFDPTIFKHANDVKAAFFWIVENPAPHWTKGVVTINSDWGEFGITSPSAYIIQDPDLPPASDNLIFSGTKIQWGKENSHAFQRDVTINFIIVNDGSPLNFELSHGSDGSSRGSGRIDGTFNNNTYSNDGITDNNWNTRFYYNTTVNKNEHSLTLENHHTTDGATGNNWKNRFRYHASERQNKKQNKRQYEQSSVGENTHRKKPHGYKDHYAE</sequence>
<evidence type="ECO:0000259" key="2">
    <source>
        <dbReference type="PROSITE" id="PS51412"/>
    </source>
</evidence>
<comment type="caution">
    <text evidence="3">The sequence shown here is derived from an EMBL/GenBank/DDBJ whole genome shotgun (WGS) entry which is preliminary data.</text>
</comment>
<dbReference type="AlphaFoldDB" id="A0A8H3IBS6"/>
<protein>
    <recommendedName>
        <fullName evidence="2">MACPF domain-containing protein</fullName>
    </recommendedName>
</protein>
<proteinExistence type="predicted"/>
<dbReference type="OrthoDB" id="4250793at2759"/>
<accession>A0A8H3IBS6</accession>
<name>A0A8H3IBS6_9LECA</name>
<keyword evidence="4" id="KW-1185">Reference proteome</keyword>
<feature type="region of interest" description="Disordered" evidence="1">
    <location>
        <begin position="467"/>
        <end position="501"/>
    </location>
</feature>
<reference evidence="3" key="1">
    <citation type="submission" date="2021-03" db="EMBL/GenBank/DDBJ databases">
        <authorList>
            <person name="Tagirdzhanova G."/>
        </authorList>
    </citation>
    <scope>NUCLEOTIDE SEQUENCE</scope>
</reference>
<dbReference type="Proteomes" id="UP000664169">
    <property type="component" value="Unassembled WGS sequence"/>
</dbReference>
<dbReference type="Pfam" id="PF01823">
    <property type="entry name" value="MACPF"/>
    <property type="match status" value="1"/>
</dbReference>
<organism evidence="3 4">
    <name type="scientific">Gomphillus americanus</name>
    <dbReference type="NCBI Taxonomy" id="1940652"/>
    <lineage>
        <taxon>Eukaryota</taxon>
        <taxon>Fungi</taxon>
        <taxon>Dikarya</taxon>
        <taxon>Ascomycota</taxon>
        <taxon>Pezizomycotina</taxon>
        <taxon>Lecanoromycetes</taxon>
        <taxon>OSLEUM clade</taxon>
        <taxon>Ostropomycetidae</taxon>
        <taxon>Ostropales</taxon>
        <taxon>Graphidaceae</taxon>
        <taxon>Gomphilloideae</taxon>
        <taxon>Gomphillus</taxon>
    </lineage>
</organism>
<evidence type="ECO:0000313" key="3">
    <source>
        <dbReference type="EMBL" id="CAF9922267.1"/>
    </source>
</evidence>
<dbReference type="InterPro" id="IPR020864">
    <property type="entry name" value="MACPF"/>
</dbReference>
<evidence type="ECO:0000313" key="4">
    <source>
        <dbReference type="Proteomes" id="UP000664169"/>
    </source>
</evidence>
<feature type="domain" description="MACPF" evidence="2">
    <location>
        <begin position="1"/>
        <end position="317"/>
    </location>
</feature>
<dbReference type="PROSITE" id="PS51412">
    <property type="entry name" value="MACPF_2"/>
    <property type="match status" value="1"/>
</dbReference>